<sequence>MAAARGIWRPYKELQASVERALYKKSPEIYHELEVALKKFKPDFISLLKNPVKNTDHREQLKKAPTTGLQLAGHPEKQKLPEQFIQEALILSDILELNEFVCIELLLAGEQQQPNFPGLTRGLVAVLLYHDGRRCLVSALRTLIQSRDGITWTLGLYEDLTQLVTKFTDELLEEGLTTTILQQLDRLDVQKELDKLERGQAIGDERHKQQLIDFITDQRQLLAECLFCFACQSPFQEVTLFNCCPF</sequence>
<comment type="subcellular location">
    <subcellularLocation>
        <location evidence="1">Nucleus</location>
    </subcellularLocation>
</comment>
<dbReference type="GO" id="GO:0006999">
    <property type="term" value="P:nuclear pore organization"/>
    <property type="evidence" value="ECO:0007669"/>
    <property type="project" value="TreeGrafter"/>
</dbReference>
<keyword evidence="6" id="KW-1185">Reference proteome</keyword>
<evidence type="ECO:0000256" key="2">
    <source>
        <dbReference type="ARBA" id="ARBA00005892"/>
    </source>
</evidence>
<keyword evidence="3" id="KW-0813">Transport</keyword>
<dbReference type="Proteomes" id="UP001163046">
    <property type="component" value="Unassembled WGS sequence"/>
</dbReference>
<protein>
    <submittedName>
        <fullName evidence="5">Uncharacterized protein</fullName>
    </submittedName>
</protein>
<name>A0A9W9Z9P7_9CNID</name>
<comment type="similarity">
    <text evidence="2">Belongs to the NUP186/NUP192/NUP205 family.</text>
</comment>
<evidence type="ECO:0000313" key="5">
    <source>
        <dbReference type="EMBL" id="KAJ7377335.1"/>
    </source>
</evidence>
<dbReference type="PANTHER" id="PTHR31344">
    <property type="entry name" value="NUCLEAR PORE COMPLEX PROTEIN NUP205"/>
    <property type="match status" value="1"/>
</dbReference>
<dbReference type="AlphaFoldDB" id="A0A9W9Z9P7"/>
<evidence type="ECO:0000256" key="3">
    <source>
        <dbReference type="ARBA" id="ARBA00022448"/>
    </source>
</evidence>
<dbReference type="GO" id="GO:0044611">
    <property type="term" value="C:nuclear pore inner ring"/>
    <property type="evidence" value="ECO:0007669"/>
    <property type="project" value="TreeGrafter"/>
</dbReference>
<dbReference type="Pfam" id="PF11894">
    <property type="entry name" value="Nup192"/>
    <property type="match status" value="1"/>
</dbReference>
<evidence type="ECO:0000256" key="4">
    <source>
        <dbReference type="ARBA" id="ARBA00023242"/>
    </source>
</evidence>
<gene>
    <name evidence="5" type="ORF">OS493_029694</name>
</gene>
<proteinExistence type="inferred from homology"/>
<evidence type="ECO:0000256" key="1">
    <source>
        <dbReference type="ARBA" id="ARBA00004123"/>
    </source>
</evidence>
<dbReference type="PANTHER" id="PTHR31344:SF0">
    <property type="entry name" value="NUCLEAR PORE COMPLEX PROTEIN NUP205"/>
    <property type="match status" value="1"/>
</dbReference>
<keyword evidence="4" id="KW-0539">Nucleus</keyword>
<comment type="caution">
    <text evidence="5">The sequence shown here is derived from an EMBL/GenBank/DDBJ whole genome shotgun (WGS) entry which is preliminary data.</text>
</comment>
<dbReference type="OrthoDB" id="2019644at2759"/>
<dbReference type="InterPro" id="IPR021827">
    <property type="entry name" value="Nup186/Nup192/Nup205"/>
</dbReference>
<organism evidence="5 6">
    <name type="scientific">Desmophyllum pertusum</name>
    <dbReference type="NCBI Taxonomy" id="174260"/>
    <lineage>
        <taxon>Eukaryota</taxon>
        <taxon>Metazoa</taxon>
        <taxon>Cnidaria</taxon>
        <taxon>Anthozoa</taxon>
        <taxon>Hexacorallia</taxon>
        <taxon>Scleractinia</taxon>
        <taxon>Caryophylliina</taxon>
        <taxon>Caryophylliidae</taxon>
        <taxon>Desmophyllum</taxon>
    </lineage>
</organism>
<dbReference type="GO" id="GO:0017056">
    <property type="term" value="F:structural constituent of nuclear pore"/>
    <property type="evidence" value="ECO:0007669"/>
    <property type="project" value="TreeGrafter"/>
</dbReference>
<evidence type="ECO:0000313" key="6">
    <source>
        <dbReference type="Proteomes" id="UP001163046"/>
    </source>
</evidence>
<accession>A0A9W9Z9P7</accession>
<reference evidence="5" key="1">
    <citation type="submission" date="2023-01" db="EMBL/GenBank/DDBJ databases">
        <title>Genome assembly of the deep-sea coral Lophelia pertusa.</title>
        <authorList>
            <person name="Herrera S."/>
            <person name="Cordes E."/>
        </authorList>
    </citation>
    <scope>NUCLEOTIDE SEQUENCE</scope>
    <source>
        <strain evidence="5">USNM1676648</strain>
        <tissue evidence="5">Polyp</tissue>
    </source>
</reference>
<dbReference type="EMBL" id="MU826380">
    <property type="protein sequence ID" value="KAJ7377335.1"/>
    <property type="molecule type" value="Genomic_DNA"/>
</dbReference>